<accession>A0A844GSA8</accession>
<dbReference type="Gene3D" id="2.40.37.10">
    <property type="entry name" value="Lyase, Ornithine Decarboxylase, Chain A, domain 1"/>
    <property type="match status" value="1"/>
</dbReference>
<protein>
    <recommendedName>
        <fullName evidence="4">Alanine racemase</fullName>
        <ecNumber evidence="4">5.1.1.1</ecNumber>
    </recommendedName>
</protein>
<evidence type="ECO:0000259" key="7">
    <source>
        <dbReference type="SMART" id="SM01005"/>
    </source>
</evidence>
<dbReference type="GO" id="GO:0008784">
    <property type="term" value="F:alanine racemase activity"/>
    <property type="evidence" value="ECO:0007669"/>
    <property type="project" value="UniProtKB-UniRule"/>
</dbReference>
<dbReference type="InterPro" id="IPR011079">
    <property type="entry name" value="Ala_racemase_C"/>
</dbReference>
<comment type="function">
    <text evidence="4">Catalyzes the interconversion of L-alanine and D-alanine. May also act on other amino acids.</text>
</comment>
<comment type="similarity">
    <text evidence="4">Belongs to the alanine racemase family.</text>
</comment>
<dbReference type="InterPro" id="IPR001608">
    <property type="entry name" value="Ala_racemase_N"/>
</dbReference>
<dbReference type="PRINTS" id="PR00992">
    <property type="entry name" value="ALARACEMASE"/>
</dbReference>
<comment type="pathway">
    <text evidence="4">Amino-acid biosynthesis; D-alanine biosynthesis; D-alanine from L-alanine: step 1/1.</text>
</comment>
<feature type="domain" description="Alanine racemase C-terminal" evidence="7">
    <location>
        <begin position="247"/>
        <end position="375"/>
    </location>
</feature>
<dbReference type="GO" id="GO:0005829">
    <property type="term" value="C:cytosol"/>
    <property type="evidence" value="ECO:0007669"/>
    <property type="project" value="TreeGrafter"/>
</dbReference>
<evidence type="ECO:0000256" key="5">
    <source>
        <dbReference type="PIRSR" id="PIRSR600821-50"/>
    </source>
</evidence>
<comment type="caution">
    <text evidence="8">The sequence shown here is derived from an EMBL/GenBank/DDBJ whole genome shotgun (WGS) entry which is preliminary data.</text>
</comment>
<dbReference type="GO" id="GO:0030632">
    <property type="term" value="P:D-alanine biosynthetic process"/>
    <property type="evidence" value="ECO:0007669"/>
    <property type="project" value="UniProtKB-UniRule"/>
</dbReference>
<evidence type="ECO:0000256" key="1">
    <source>
        <dbReference type="ARBA" id="ARBA00001933"/>
    </source>
</evidence>
<dbReference type="Proteomes" id="UP000437131">
    <property type="component" value="Unassembled WGS sequence"/>
</dbReference>
<proteinExistence type="inferred from homology"/>
<evidence type="ECO:0000256" key="6">
    <source>
        <dbReference type="PIRSR" id="PIRSR600821-52"/>
    </source>
</evidence>
<dbReference type="PANTHER" id="PTHR30511:SF0">
    <property type="entry name" value="ALANINE RACEMASE, CATABOLIC-RELATED"/>
    <property type="match status" value="1"/>
</dbReference>
<dbReference type="InterPro" id="IPR020622">
    <property type="entry name" value="Ala_racemase_pyridoxalP-BS"/>
</dbReference>
<dbReference type="GO" id="GO:0030170">
    <property type="term" value="F:pyridoxal phosphate binding"/>
    <property type="evidence" value="ECO:0007669"/>
    <property type="project" value="UniProtKB-UniRule"/>
</dbReference>
<comment type="catalytic activity">
    <reaction evidence="4">
        <text>L-alanine = D-alanine</text>
        <dbReference type="Rhea" id="RHEA:20249"/>
        <dbReference type="ChEBI" id="CHEBI:57416"/>
        <dbReference type="ChEBI" id="CHEBI:57972"/>
        <dbReference type="EC" id="5.1.1.1"/>
    </reaction>
</comment>
<dbReference type="Gene3D" id="3.20.20.10">
    <property type="entry name" value="Alanine racemase"/>
    <property type="match status" value="1"/>
</dbReference>
<evidence type="ECO:0000256" key="2">
    <source>
        <dbReference type="ARBA" id="ARBA00022898"/>
    </source>
</evidence>
<dbReference type="NCBIfam" id="TIGR00492">
    <property type="entry name" value="alr"/>
    <property type="match status" value="1"/>
</dbReference>
<dbReference type="SUPFAM" id="SSF50621">
    <property type="entry name" value="Alanine racemase C-terminal domain-like"/>
    <property type="match status" value="1"/>
</dbReference>
<dbReference type="UniPathway" id="UPA00042">
    <property type="reaction ID" value="UER00497"/>
</dbReference>
<dbReference type="Pfam" id="PF00842">
    <property type="entry name" value="Ala_racemase_C"/>
    <property type="match status" value="1"/>
</dbReference>
<feature type="active site" description="Proton acceptor; specific for L-alanine" evidence="4">
    <location>
        <position position="268"/>
    </location>
</feature>
<keyword evidence="3 4" id="KW-0413">Isomerase</keyword>
<dbReference type="CDD" id="cd00430">
    <property type="entry name" value="PLPDE_III_AR"/>
    <property type="match status" value="1"/>
</dbReference>
<feature type="active site" description="Proton acceptor; specific for D-alanine" evidence="4">
    <location>
        <position position="40"/>
    </location>
</feature>
<organism evidence="8 9">
    <name type="scientific">Cyanobacterium aponinum 0216</name>
    <dbReference type="NCBI Taxonomy" id="2676140"/>
    <lineage>
        <taxon>Bacteria</taxon>
        <taxon>Bacillati</taxon>
        <taxon>Cyanobacteriota</taxon>
        <taxon>Cyanophyceae</taxon>
        <taxon>Oscillatoriophycideae</taxon>
        <taxon>Chroococcales</taxon>
        <taxon>Geminocystaceae</taxon>
        <taxon>Cyanobacterium</taxon>
    </lineage>
</organism>
<dbReference type="SMART" id="SM01005">
    <property type="entry name" value="Ala_racemase_C"/>
    <property type="match status" value="1"/>
</dbReference>
<dbReference type="RefSeq" id="WP_155083315.1">
    <property type="nucleotide sequence ID" value="NZ_WMIA01000005.1"/>
</dbReference>
<dbReference type="InterPro" id="IPR000821">
    <property type="entry name" value="Ala_racemase"/>
</dbReference>
<evidence type="ECO:0000256" key="4">
    <source>
        <dbReference type="HAMAP-Rule" id="MF_01201"/>
    </source>
</evidence>
<feature type="modified residue" description="N6-(pyridoxal phosphate)lysine" evidence="4 5">
    <location>
        <position position="40"/>
    </location>
</feature>
<keyword evidence="2 4" id="KW-0663">Pyridoxal phosphate</keyword>
<dbReference type="HAMAP" id="MF_01201">
    <property type="entry name" value="Ala_racemase"/>
    <property type="match status" value="1"/>
</dbReference>
<feature type="binding site" evidence="4 6">
    <location>
        <position position="139"/>
    </location>
    <ligand>
        <name>substrate</name>
    </ligand>
</feature>
<dbReference type="EC" id="5.1.1.1" evidence="4"/>
<reference evidence="8 9" key="1">
    <citation type="submission" date="2019-11" db="EMBL/GenBank/DDBJ databases">
        <title>Isolation of a new High Light Tolerant Cyanobacteria.</title>
        <authorList>
            <person name="Dobson Z."/>
            <person name="Vaughn N."/>
            <person name="Vaughn M."/>
            <person name="Fromme P."/>
            <person name="Mazor Y."/>
        </authorList>
    </citation>
    <scope>NUCLEOTIDE SEQUENCE [LARGE SCALE GENOMIC DNA]</scope>
    <source>
        <strain evidence="8 9">0216</strain>
    </source>
</reference>
<dbReference type="PROSITE" id="PS00395">
    <property type="entry name" value="ALANINE_RACEMASE"/>
    <property type="match status" value="1"/>
</dbReference>
<evidence type="ECO:0000256" key="3">
    <source>
        <dbReference type="ARBA" id="ARBA00023235"/>
    </source>
</evidence>
<dbReference type="AlphaFoldDB" id="A0A844GSA8"/>
<comment type="cofactor">
    <cofactor evidence="1 4 5">
        <name>pyridoxal 5'-phosphate</name>
        <dbReference type="ChEBI" id="CHEBI:597326"/>
    </cofactor>
</comment>
<sequence>MIPLQQQRAWVNINHHNLTHNVKVLKQWLNSGTKLMTVIKADAYGHGAVKVAQTVIKAGVDAVAIATLLEGIELRQAGIEAPILILGAINTADEVKEIVKHNLEATLCSPHQAQVFADTLQSLNYVLPVHLKLDTGMSRLGTHWHNAVDFVKYVQQFPQLQLKSVYSHLATADEEDTTVMKLQQSRFEEAIFALKSANISIPCLHLANSAGTLCDRSLHYDLVRVGLALYGLYPAPHLRHTVPLKPVLEVKARITQIKTIPAHTGVSYGHTFRCDRPLKIAVVGIGYADGIPRLLSNKMNVIVQGKLAPQIGNITMDQLMIDVTAFPDLEVGEIVTLLGEEGEIAISADDWANAIGTISWEILCSFKHRLPRINLYEA</sequence>
<dbReference type="EMBL" id="WMIA01000005">
    <property type="protein sequence ID" value="MTF38433.1"/>
    <property type="molecule type" value="Genomic_DNA"/>
</dbReference>
<name>A0A844GSA8_9CHRO</name>
<feature type="binding site" evidence="4 6">
    <location>
        <position position="316"/>
    </location>
    <ligand>
        <name>substrate</name>
    </ligand>
</feature>
<evidence type="ECO:0000313" key="9">
    <source>
        <dbReference type="Proteomes" id="UP000437131"/>
    </source>
</evidence>
<evidence type="ECO:0000313" key="8">
    <source>
        <dbReference type="EMBL" id="MTF38433.1"/>
    </source>
</evidence>
<dbReference type="FunFam" id="3.20.20.10:FF:000002">
    <property type="entry name" value="Alanine racemase"/>
    <property type="match status" value="1"/>
</dbReference>
<gene>
    <name evidence="8" type="ORF">GGC33_05795</name>
</gene>
<dbReference type="SUPFAM" id="SSF51419">
    <property type="entry name" value="PLP-binding barrel"/>
    <property type="match status" value="1"/>
</dbReference>
<dbReference type="InterPro" id="IPR009006">
    <property type="entry name" value="Ala_racemase/Decarboxylase_C"/>
</dbReference>
<dbReference type="InterPro" id="IPR029066">
    <property type="entry name" value="PLP-binding_barrel"/>
</dbReference>
<dbReference type="PANTHER" id="PTHR30511">
    <property type="entry name" value="ALANINE RACEMASE"/>
    <property type="match status" value="1"/>
</dbReference>
<dbReference type="Pfam" id="PF01168">
    <property type="entry name" value="Ala_racemase_N"/>
    <property type="match status" value="1"/>
</dbReference>